<dbReference type="AlphaFoldDB" id="A0A9W6HUC9"/>
<dbReference type="RefSeq" id="WP_204937387.1">
    <property type="nucleotide sequence ID" value="NZ_BAAAUM010000002.1"/>
</dbReference>
<organism evidence="3 4">
    <name type="scientific">Microbacterium keratanolyticum</name>
    <dbReference type="NCBI Taxonomy" id="67574"/>
    <lineage>
        <taxon>Bacteria</taxon>
        <taxon>Bacillati</taxon>
        <taxon>Actinomycetota</taxon>
        <taxon>Actinomycetes</taxon>
        <taxon>Micrococcales</taxon>
        <taxon>Microbacteriaceae</taxon>
        <taxon>Microbacterium</taxon>
    </lineage>
</organism>
<dbReference type="SMART" id="SM00318">
    <property type="entry name" value="SNc"/>
    <property type="match status" value="1"/>
</dbReference>
<evidence type="ECO:0000313" key="3">
    <source>
        <dbReference type="EMBL" id="GLK02530.1"/>
    </source>
</evidence>
<reference evidence="3" key="1">
    <citation type="journal article" date="2014" name="Int. J. Syst. Evol. Microbiol.">
        <title>Complete genome sequence of Corynebacterium casei LMG S-19264T (=DSM 44701T), isolated from a smear-ripened cheese.</title>
        <authorList>
            <consortium name="US DOE Joint Genome Institute (JGI-PGF)"/>
            <person name="Walter F."/>
            <person name="Albersmeier A."/>
            <person name="Kalinowski J."/>
            <person name="Ruckert C."/>
        </authorList>
    </citation>
    <scope>NUCLEOTIDE SEQUENCE</scope>
    <source>
        <strain evidence="3">VKM Ac-1958</strain>
    </source>
</reference>
<dbReference type="SUPFAM" id="SSF50199">
    <property type="entry name" value="Staphylococcal nuclease"/>
    <property type="match status" value="1"/>
</dbReference>
<evidence type="ECO:0000256" key="1">
    <source>
        <dbReference type="SAM" id="Phobius"/>
    </source>
</evidence>
<keyword evidence="1" id="KW-0812">Transmembrane</keyword>
<protein>
    <recommendedName>
        <fullName evidence="2">TNase-like domain-containing protein</fullName>
    </recommendedName>
</protein>
<feature type="transmembrane region" description="Helical" evidence="1">
    <location>
        <begin position="12"/>
        <end position="37"/>
    </location>
</feature>
<keyword evidence="1" id="KW-1133">Transmembrane helix</keyword>
<comment type="caution">
    <text evidence="3">The sequence shown here is derived from an EMBL/GenBank/DDBJ whole genome shotgun (WGS) entry which is preliminary data.</text>
</comment>
<keyword evidence="4" id="KW-1185">Reference proteome</keyword>
<reference evidence="3" key="2">
    <citation type="submission" date="2023-01" db="EMBL/GenBank/DDBJ databases">
        <authorList>
            <person name="Sun Q."/>
            <person name="Evtushenko L."/>
        </authorList>
    </citation>
    <scope>NUCLEOTIDE SEQUENCE</scope>
    <source>
        <strain evidence="3">VKM Ac-1958</strain>
    </source>
</reference>
<feature type="domain" description="TNase-like" evidence="2">
    <location>
        <begin position="57"/>
        <end position="185"/>
    </location>
</feature>
<gene>
    <name evidence="3" type="ORF">GCM10017596_22450</name>
</gene>
<evidence type="ECO:0000313" key="4">
    <source>
        <dbReference type="Proteomes" id="UP001142325"/>
    </source>
</evidence>
<evidence type="ECO:0000259" key="2">
    <source>
        <dbReference type="SMART" id="SM00318"/>
    </source>
</evidence>
<keyword evidence="1" id="KW-0472">Membrane</keyword>
<dbReference type="Proteomes" id="UP001142325">
    <property type="component" value="Unassembled WGS sequence"/>
</dbReference>
<proteinExistence type="predicted"/>
<sequence length="265" mass="27886">MTGRRGRKIRPLHILGGVLAIGLIGSIIIVTGAPSLLDRVQAVVSEQPDPHPETASAQVSATFVSVIDGDTIETSVGTVRLIGIDTPERGECGYGEASAQIGMAVTAGAPLTLTRPEGQNDRDRYDRLLRYVATEAGADLGLVQLQAGHAVARFDSRDGYPMHPNEVSYQAAQTAIRDATGVVVPLGCQAQPPPPVDAPEPIAGAAAEEGWWYQYTSCGRLKKNAAGHPVGPFSRDDPAQAAIYEWFAFGTGNKGDGDRDGLACE</sequence>
<dbReference type="InterPro" id="IPR016071">
    <property type="entry name" value="Staphylococal_nuclease_OB-fold"/>
</dbReference>
<name>A0A9W6HUC9_9MICO</name>
<dbReference type="InterPro" id="IPR035437">
    <property type="entry name" value="SNase_OB-fold_sf"/>
</dbReference>
<dbReference type="Pfam" id="PF00565">
    <property type="entry name" value="SNase"/>
    <property type="match status" value="1"/>
</dbReference>
<dbReference type="Gene3D" id="2.40.50.90">
    <property type="match status" value="1"/>
</dbReference>
<accession>A0A9W6HUC9</accession>
<dbReference type="EMBL" id="BSET01000002">
    <property type="protein sequence ID" value="GLK02530.1"/>
    <property type="molecule type" value="Genomic_DNA"/>
</dbReference>